<feature type="transmembrane region" description="Helical" evidence="8">
    <location>
        <begin position="49"/>
        <end position="70"/>
    </location>
</feature>
<feature type="domain" description="Glycosyltransferase RgtA/B/C/D-like" evidence="9">
    <location>
        <begin position="57"/>
        <end position="213"/>
    </location>
</feature>
<feature type="transmembrane region" description="Helical" evidence="8">
    <location>
        <begin position="12"/>
        <end position="29"/>
    </location>
</feature>
<evidence type="ECO:0000256" key="4">
    <source>
        <dbReference type="ARBA" id="ARBA00022679"/>
    </source>
</evidence>
<gene>
    <name evidence="10" type="ORF">ACFOUY_13840</name>
</gene>
<evidence type="ECO:0000256" key="8">
    <source>
        <dbReference type="SAM" id="Phobius"/>
    </source>
</evidence>
<evidence type="ECO:0000256" key="5">
    <source>
        <dbReference type="ARBA" id="ARBA00022692"/>
    </source>
</evidence>
<reference evidence="11" key="1">
    <citation type="journal article" date="2019" name="Int. J. Syst. Evol. Microbiol.">
        <title>The Global Catalogue of Microorganisms (GCM) 10K type strain sequencing project: providing services to taxonomists for standard genome sequencing and annotation.</title>
        <authorList>
            <consortium name="The Broad Institute Genomics Platform"/>
            <consortium name="The Broad Institute Genome Sequencing Center for Infectious Disease"/>
            <person name="Wu L."/>
            <person name="Ma J."/>
        </authorList>
    </citation>
    <scope>NUCLEOTIDE SEQUENCE [LARGE SCALE GENOMIC DNA]</scope>
    <source>
        <strain evidence="11">CCM 8689</strain>
    </source>
</reference>
<evidence type="ECO:0000256" key="3">
    <source>
        <dbReference type="ARBA" id="ARBA00022676"/>
    </source>
</evidence>
<evidence type="ECO:0000256" key="7">
    <source>
        <dbReference type="ARBA" id="ARBA00023136"/>
    </source>
</evidence>
<keyword evidence="2" id="KW-1003">Cell membrane</keyword>
<dbReference type="PANTHER" id="PTHR33908:SF11">
    <property type="entry name" value="MEMBRANE PROTEIN"/>
    <property type="match status" value="1"/>
</dbReference>
<dbReference type="InterPro" id="IPR038731">
    <property type="entry name" value="RgtA/B/C-like"/>
</dbReference>
<protein>
    <submittedName>
        <fullName evidence="10">Glycosyltransferase family 39 protein</fullName>
    </submittedName>
</protein>
<feature type="transmembrane region" description="Helical" evidence="8">
    <location>
        <begin position="273"/>
        <end position="289"/>
    </location>
</feature>
<sequence length="512" mass="59312">MNRSKSGNFDYLFLSVFILLKFILSYALVNEVYELHRDEFLHLDQANHLAAGFTSVPPLTSLFSIIIKFLGNGIFWVRFFPALFGASTMVFAWLIVERLKGSLYAKCLLAVAFVCSVFIRLNILYQPNSFDVLAWTAMFYCLISYFENNKPKYLYYFAIWVALGFLNKYNILFLVLGLLPAILMTSKRTVFTRKHLYFAIAAALLIISPNVIWQITHHFPVIHHMKELAETQLVHVKRVDFFKDQILSFVNDIFVLLAAFIGFAIYKPFRKHIWVILAYIFTLLIFGYFNAKAYYALGLYPVLLAFGSVYLSEVIGKKSILASLLMVFIISFFAYITPIMMPVYSPEHIAANHKRYERVGALRWEDGKNHDLPQDYADMQGWKELAAIVDSAYSRVKDKSAVVVRTDNYGQAGAINYYSRYRNINAVSYNADYLYWFKMDKPIKDLILIREAGEADPQRKKEKPFFNRITKIGELKNRWSREKGASVFLLEGAKIDVNSRLKSEIEERQNDH</sequence>
<evidence type="ECO:0000313" key="10">
    <source>
        <dbReference type="EMBL" id="MFC4197782.1"/>
    </source>
</evidence>
<feature type="transmembrane region" description="Helical" evidence="8">
    <location>
        <begin position="246"/>
        <end position="266"/>
    </location>
</feature>
<evidence type="ECO:0000256" key="1">
    <source>
        <dbReference type="ARBA" id="ARBA00004651"/>
    </source>
</evidence>
<proteinExistence type="predicted"/>
<evidence type="ECO:0000256" key="2">
    <source>
        <dbReference type="ARBA" id="ARBA00022475"/>
    </source>
</evidence>
<feature type="transmembrane region" description="Helical" evidence="8">
    <location>
        <begin position="130"/>
        <end position="147"/>
    </location>
</feature>
<evidence type="ECO:0000313" key="11">
    <source>
        <dbReference type="Proteomes" id="UP001595792"/>
    </source>
</evidence>
<feature type="transmembrane region" description="Helical" evidence="8">
    <location>
        <begin position="324"/>
        <end position="344"/>
    </location>
</feature>
<feature type="transmembrane region" description="Helical" evidence="8">
    <location>
        <begin position="196"/>
        <end position="215"/>
    </location>
</feature>
<dbReference type="Pfam" id="PF13231">
    <property type="entry name" value="PMT_2"/>
    <property type="match status" value="1"/>
</dbReference>
<accession>A0ABV8NQ85</accession>
<feature type="transmembrane region" description="Helical" evidence="8">
    <location>
        <begin position="102"/>
        <end position="123"/>
    </location>
</feature>
<organism evidence="10 11">
    <name type="scientific">Pedobacter jamesrossensis</name>
    <dbReference type="NCBI Taxonomy" id="1908238"/>
    <lineage>
        <taxon>Bacteria</taxon>
        <taxon>Pseudomonadati</taxon>
        <taxon>Bacteroidota</taxon>
        <taxon>Sphingobacteriia</taxon>
        <taxon>Sphingobacteriales</taxon>
        <taxon>Sphingobacteriaceae</taxon>
        <taxon>Pedobacter</taxon>
    </lineage>
</organism>
<dbReference type="PANTHER" id="PTHR33908">
    <property type="entry name" value="MANNOSYLTRANSFERASE YKCB-RELATED"/>
    <property type="match status" value="1"/>
</dbReference>
<keyword evidence="7 8" id="KW-0472">Membrane</keyword>
<evidence type="ECO:0000259" key="9">
    <source>
        <dbReference type="Pfam" id="PF13231"/>
    </source>
</evidence>
<dbReference type="EMBL" id="JBHSBY010000127">
    <property type="protein sequence ID" value="MFC4197782.1"/>
    <property type="molecule type" value="Genomic_DNA"/>
</dbReference>
<name>A0ABV8NQ85_9SPHI</name>
<keyword evidence="6 8" id="KW-1133">Transmembrane helix</keyword>
<feature type="transmembrane region" description="Helical" evidence="8">
    <location>
        <begin position="153"/>
        <end position="184"/>
    </location>
</feature>
<feature type="transmembrane region" description="Helical" evidence="8">
    <location>
        <begin position="77"/>
        <end position="96"/>
    </location>
</feature>
<evidence type="ECO:0000256" key="6">
    <source>
        <dbReference type="ARBA" id="ARBA00022989"/>
    </source>
</evidence>
<keyword evidence="4" id="KW-0808">Transferase</keyword>
<keyword evidence="5 8" id="KW-0812">Transmembrane</keyword>
<feature type="transmembrane region" description="Helical" evidence="8">
    <location>
        <begin position="295"/>
        <end position="312"/>
    </location>
</feature>
<dbReference type="InterPro" id="IPR050297">
    <property type="entry name" value="LipidA_mod_glycosyltrf_83"/>
</dbReference>
<keyword evidence="11" id="KW-1185">Reference proteome</keyword>
<comment type="subcellular location">
    <subcellularLocation>
        <location evidence="1">Cell membrane</location>
        <topology evidence="1">Multi-pass membrane protein</topology>
    </subcellularLocation>
</comment>
<dbReference type="Proteomes" id="UP001595792">
    <property type="component" value="Unassembled WGS sequence"/>
</dbReference>
<comment type="caution">
    <text evidence="10">The sequence shown here is derived from an EMBL/GenBank/DDBJ whole genome shotgun (WGS) entry which is preliminary data.</text>
</comment>
<keyword evidence="3" id="KW-0328">Glycosyltransferase</keyword>
<dbReference type="RefSeq" id="WP_378961420.1">
    <property type="nucleotide sequence ID" value="NZ_JBHRXC010000016.1"/>
</dbReference>